<dbReference type="PANTHER" id="PTHR45881">
    <property type="entry name" value="CHECKPOINT SUPPRESSOR 1-LIKE, ISOFORM A-RELATED"/>
    <property type="match status" value="1"/>
</dbReference>
<dbReference type="Gene3D" id="1.10.10.10">
    <property type="entry name" value="Winged helix-like DNA-binding domain superfamily/Winged helix DNA-binding domain"/>
    <property type="match status" value="1"/>
</dbReference>
<dbReference type="InterPro" id="IPR036388">
    <property type="entry name" value="WH-like_DNA-bd_sf"/>
</dbReference>
<accession>A0AAD5EGY7</accession>
<dbReference type="InterPro" id="IPR001766">
    <property type="entry name" value="Fork_head_dom"/>
</dbReference>
<name>A0AAD5EGY7_UMBRA</name>
<reference evidence="8" key="2">
    <citation type="journal article" date="2022" name="Proc. Natl. Acad. Sci. U.S.A.">
        <title>Diploid-dominant life cycles characterize the early evolution of Fungi.</title>
        <authorList>
            <person name="Amses K.R."/>
            <person name="Simmons D.R."/>
            <person name="Longcore J.E."/>
            <person name="Mondo S.J."/>
            <person name="Seto K."/>
            <person name="Jeronimo G.H."/>
            <person name="Bonds A.E."/>
            <person name="Quandt C.A."/>
            <person name="Davis W.J."/>
            <person name="Chang Y."/>
            <person name="Federici B.A."/>
            <person name="Kuo A."/>
            <person name="LaButti K."/>
            <person name="Pangilinan J."/>
            <person name="Andreopoulos W."/>
            <person name="Tritt A."/>
            <person name="Riley R."/>
            <person name="Hundley H."/>
            <person name="Johnson J."/>
            <person name="Lipzen A."/>
            <person name="Barry K."/>
            <person name="Lang B.F."/>
            <person name="Cuomo C.A."/>
            <person name="Buchler N.E."/>
            <person name="Grigoriev I.V."/>
            <person name="Spatafora J.W."/>
            <person name="Stajich J.E."/>
            <person name="James T.Y."/>
        </authorList>
    </citation>
    <scope>NUCLEOTIDE SEQUENCE</scope>
    <source>
        <strain evidence="8">AG</strain>
    </source>
</reference>
<keyword evidence="2" id="KW-0805">Transcription regulation</keyword>
<keyword evidence="3 6" id="KW-0238">DNA-binding</keyword>
<keyword evidence="4" id="KW-0804">Transcription</keyword>
<keyword evidence="9" id="KW-1185">Reference proteome</keyword>
<evidence type="ECO:0000313" key="9">
    <source>
        <dbReference type="Proteomes" id="UP001206595"/>
    </source>
</evidence>
<dbReference type="SUPFAM" id="SSF46785">
    <property type="entry name" value="Winged helix' DNA-binding domain"/>
    <property type="match status" value="1"/>
</dbReference>
<dbReference type="SMART" id="SM00339">
    <property type="entry name" value="FH"/>
    <property type="match status" value="1"/>
</dbReference>
<feature type="DNA-binding region" description="Fork-head" evidence="6">
    <location>
        <begin position="10"/>
        <end position="101"/>
    </location>
</feature>
<dbReference type="GO" id="GO:0000981">
    <property type="term" value="F:DNA-binding transcription factor activity, RNA polymerase II-specific"/>
    <property type="evidence" value="ECO:0007669"/>
    <property type="project" value="TreeGrafter"/>
</dbReference>
<evidence type="ECO:0000256" key="3">
    <source>
        <dbReference type="ARBA" id="ARBA00023125"/>
    </source>
</evidence>
<evidence type="ECO:0000313" key="8">
    <source>
        <dbReference type="EMBL" id="KAI8583252.1"/>
    </source>
</evidence>
<feature type="domain" description="Fork-head" evidence="7">
    <location>
        <begin position="10"/>
        <end position="101"/>
    </location>
</feature>
<sequence>TNKPKRRRRSLPFSYSIMITQAILSSTNHQMTLRDIYLWISTRYPNLYSDSETGWQNTIRHNLSLNRIFKKVPRQDSGLPGKGGYWTIDLQYFDYETFRQK</sequence>
<dbReference type="PROSITE" id="PS50039">
    <property type="entry name" value="FORK_HEAD_3"/>
    <property type="match status" value="1"/>
</dbReference>
<dbReference type="Pfam" id="PF00250">
    <property type="entry name" value="Forkhead"/>
    <property type="match status" value="1"/>
</dbReference>
<feature type="non-terminal residue" evidence="8">
    <location>
        <position position="101"/>
    </location>
</feature>
<dbReference type="EMBL" id="MU620896">
    <property type="protein sequence ID" value="KAI8583252.1"/>
    <property type="molecule type" value="Genomic_DNA"/>
</dbReference>
<reference evidence="8" key="1">
    <citation type="submission" date="2021-06" db="EMBL/GenBank/DDBJ databases">
        <authorList>
            <consortium name="DOE Joint Genome Institute"/>
            <person name="Mondo S.J."/>
            <person name="Amses K.R."/>
            <person name="Simmons D.R."/>
            <person name="Longcore J.E."/>
            <person name="Seto K."/>
            <person name="Alves G.H."/>
            <person name="Bonds A.E."/>
            <person name="Quandt C.A."/>
            <person name="Davis W.J."/>
            <person name="Chang Y."/>
            <person name="Letcher P.M."/>
            <person name="Powell M.J."/>
            <person name="Kuo A."/>
            <person name="Labutti K."/>
            <person name="Pangilinan J."/>
            <person name="Andreopoulos W."/>
            <person name="Tritt A."/>
            <person name="Riley R."/>
            <person name="Hundley H."/>
            <person name="Johnson J."/>
            <person name="Lipzen A."/>
            <person name="Barry K."/>
            <person name="Berbee M.L."/>
            <person name="Buchler N.E."/>
            <person name="Grigoriev I.V."/>
            <person name="Spatafora J.W."/>
            <person name="Stajich J.E."/>
            <person name="James T.Y."/>
        </authorList>
    </citation>
    <scope>NUCLEOTIDE SEQUENCE</scope>
    <source>
        <strain evidence="8">AG</strain>
    </source>
</reference>
<dbReference type="GO" id="GO:0005634">
    <property type="term" value="C:nucleus"/>
    <property type="evidence" value="ECO:0007669"/>
    <property type="project" value="UniProtKB-SubCell"/>
</dbReference>
<organism evidence="8 9">
    <name type="scientific">Umbelopsis ramanniana AG</name>
    <dbReference type="NCBI Taxonomy" id="1314678"/>
    <lineage>
        <taxon>Eukaryota</taxon>
        <taxon>Fungi</taxon>
        <taxon>Fungi incertae sedis</taxon>
        <taxon>Mucoromycota</taxon>
        <taxon>Mucoromycotina</taxon>
        <taxon>Umbelopsidomycetes</taxon>
        <taxon>Umbelopsidales</taxon>
        <taxon>Umbelopsidaceae</taxon>
        <taxon>Umbelopsis</taxon>
    </lineage>
</organism>
<proteinExistence type="predicted"/>
<evidence type="ECO:0000259" key="7">
    <source>
        <dbReference type="PROSITE" id="PS50039"/>
    </source>
</evidence>
<dbReference type="PRINTS" id="PR00053">
    <property type="entry name" value="FORKHEAD"/>
</dbReference>
<evidence type="ECO:0000256" key="2">
    <source>
        <dbReference type="ARBA" id="ARBA00023015"/>
    </source>
</evidence>
<comment type="caution">
    <text evidence="8">The sequence shown here is derived from an EMBL/GenBank/DDBJ whole genome shotgun (WGS) entry which is preliminary data.</text>
</comment>
<evidence type="ECO:0000256" key="1">
    <source>
        <dbReference type="ARBA" id="ARBA00004123"/>
    </source>
</evidence>
<evidence type="ECO:0000256" key="6">
    <source>
        <dbReference type="PROSITE-ProRule" id="PRU00089"/>
    </source>
</evidence>
<dbReference type="AlphaFoldDB" id="A0AAD5EGY7"/>
<gene>
    <name evidence="8" type="ORF">K450DRAFT_160336</name>
</gene>
<evidence type="ECO:0000256" key="5">
    <source>
        <dbReference type="ARBA" id="ARBA00023242"/>
    </source>
</evidence>
<dbReference type="PANTHER" id="PTHR45881:SF1">
    <property type="entry name" value="FORK HEAD PROTEIN HOMOLOG 2"/>
    <property type="match status" value="1"/>
</dbReference>
<dbReference type="CDD" id="cd00059">
    <property type="entry name" value="FH_FOX"/>
    <property type="match status" value="1"/>
</dbReference>
<dbReference type="InterPro" id="IPR036390">
    <property type="entry name" value="WH_DNA-bd_sf"/>
</dbReference>
<comment type="subcellular location">
    <subcellularLocation>
        <location evidence="1 6">Nucleus</location>
    </subcellularLocation>
</comment>
<protein>
    <recommendedName>
        <fullName evidence="7">Fork-head domain-containing protein</fullName>
    </recommendedName>
</protein>
<dbReference type="GeneID" id="75909355"/>
<keyword evidence="5 6" id="KW-0539">Nucleus</keyword>
<dbReference type="GO" id="GO:0000978">
    <property type="term" value="F:RNA polymerase II cis-regulatory region sequence-specific DNA binding"/>
    <property type="evidence" value="ECO:0007669"/>
    <property type="project" value="TreeGrafter"/>
</dbReference>
<feature type="non-terminal residue" evidence="8">
    <location>
        <position position="1"/>
    </location>
</feature>
<dbReference type="RefSeq" id="XP_051448256.1">
    <property type="nucleotide sequence ID" value="XM_051584005.1"/>
</dbReference>
<evidence type="ECO:0000256" key="4">
    <source>
        <dbReference type="ARBA" id="ARBA00023163"/>
    </source>
</evidence>
<dbReference type="Proteomes" id="UP001206595">
    <property type="component" value="Unassembled WGS sequence"/>
</dbReference>